<dbReference type="CDD" id="cd07715">
    <property type="entry name" value="TaR3-like_MBL-fold"/>
    <property type="match status" value="1"/>
</dbReference>
<feature type="domain" description="Metallo-beta-lactamase" evidence="1">
    <location>
        <begin position="28"/>
        <end position="216"/>
    </location>
</feature>
<dbReference type="PANTHER" id="PTHR42663">
    <property type="entry name" value="HYDROLASE C777.06C-RELATED-RELATED"/>
    <property type="match status" value="1"/>
</dbReference>
<dbReference type="SMART" id="SM00849">
    <property type="entry name" value="Lactamase_B"/>
    <property type="match status" value="1"/>
</dbReference>
<dbReference type="PANTHER" id="PTHR42663:SF4">
    <property type="entry name" value="SLL1036 PROTEIN"/>
    <property type="match status" value="1"/>
</dbReference>
<accession>A0A3B0TV65</accession>
<name>A0A3B0TV65_9ZZZZ</name>
<proteinExistence type="predicted"/>
<dbReference type="EMBL" id="UOEM01000023">
    <property type="protein sequence ID" value="VAW10966.1"/>
    <property type="molecule type" value="Genomic_DNA"/>
</dbReference>
<organism evidence="2">
    <name type="scientific">hydrothermal vent metagenome</name>
    <dbReference type="NCBI Taxonomy" id="652676"/>
    <lineage>
        <taxon>unclassified sequences</taxon>
        <taxon>metagenomes</taxon>
        <taxon>ecological metagenomes</taxon>
    </lineage>
</organism>
<dbReference type="Pfam" id="PF12706">
    <property type="entry name" value="Lactamase_B_2"/>
    <property type="match status" value="1"/>
</dbReference>
<evidence type="ECO:0000259" key="1">
    <source>
        <dbReference type="SMART" id="SM00849"/>
    </source>
</evidence>
<dbReference type="InterPro" id="IPR036866">
    <property type="entry name" value="RibonucZ/Hydroxyglut_hydro"/>
</dbReference>
<evidence type="ECO:0000313" key="2">
    <source>
        <dbReference type="EMBL" id="VAW10966.1"/>
    </source>
</evidence>
<gene>
    <name evidence="2" type="ORF">MNBD_ALPHA09-1025</name>
</gene>
<dbReference type="InterPro" id="IPR001279">
    <property type="entry name" value="Metallo-B-lactamas"/>
</dbReference>
<dbReference type="Gene3D" id="3.60.15.10">
    <property type="entry name" value="Ribonuclease Z/Hydroxyacylglutathione hydrolase-like"/>
    <property type="match status" value="1"/>
</dbReference>
<dbReference type="SUPFAM" id="SSF56281">
    <property type="entry name" value="Metallo-hydrolase/oxidoreductase"/>
    <property type="match status" value="1"/>
</dbReference>
<dbReference type="AlphaFoldDB" id="A0A3B0TV65"/>
<sequence length="275" mass="30263">MAELQLTFWGTRGSLPCSGTQYLRYGGNTCCVELRHDGHTLIFDAGSGIRGLGERLAHDSAGQIDLMLSHYHFDHICGLPFFAPFFHSGNDVRLWAGQSAEWPNVSDMLDGFMKPPFFPITPSAFRAHLGFHNFLAGDELTLAWGAQVRTAPLIHPQGATGYRVEIADKSICYVTDTEMAKDGKPTKAMIDLVMGADLLILDTMFTDAELNSCQGWGHSSWRQGIDLADAADVKTLYLFHHHPLHDDTAMDRIAADAAETRPGTMVAREGETIIL</sequence>
<protein>
    <recommendedName>
        <fullName evidence="1">Metallo-beta-lactamase domain-containing protein</fullName>
    </recommendedName>
</protein>
<reference evidence="2" key="1">
    <citation type="submission" date="2018-06" db="EMBL/GenBank/DDBJ databases">
        <authorList>
            <person name="Zhirakovskaya E."/>
        </authorList>
    </citation>
    <scope>NUCLEOTIDE SEQUENCE</scope>
</reference>